<keyword evidence="4" id="KW-0378">Hydrolase</keyword>
<dbReference type="PANTHER" id="PTHR46825:SF7">
    <property type="entry name" value="D-ALANYL-D-ALANINE CARBOXYPEPTIDASE"/>
    <property type="match status" value="1"/>
</dbReference>
<keyword evidence="5" id="KW-1185">Reference proteome</keyword>
<dbReference type="SUPFAM" id="SSF56601">
    <property type="entry name" value="beta-lactamase/transpeptidase-like"/>
    <property type="match status" value="1"/>
</dbReference>
<feature type="domain" description="Beta-lactamase-related" evidence="2">
    <location>
        <begin position="183"/>
        <end position="483"/>
    </location>
</feature>
<dbReference type="InterPro" id="IPR001466">
    <property type="entry name" value="Beta-lactam-related"/>
</dbReference>
<dbReference type="Pfam" id="PF02861">
    <property type="entry name" value="Clp_N"/>
    <property type="match status" value="1"/>
</dbReference>
<evidence type="ECO:0000313" key="4">
    <source>
        <dbReference type="EMBL" id="SED43426.1"/>
    </source>
</evidence>
<reference evidence="5" key="1">
    <citation type="submission" date="2016-10" db="EMBL/GenBank/DDBJ databases">
        <authorList>
            <person name="Varghese N."/>
            <person name="Submissions S."/>
        </authorList>
    </citation>
    <scope>NUCLEOTIDE SEQUENCE [LARGE SCALE GENOMIC DNA]</scope>
    <source>
        <strain evidence="5">DSM 40318</strain>
    </source>
</reference>
<dbReference type="PANTHER" id="PTHR46825">
    <property type="entry name" value="D-ALANYL-D-ALANINE-CARBOXYPEPTIDASE/ENDOPEPTIDASE AMPH"/>
    <property type="match status" value="1"/>
</dbReference>
<dbReference type="EMBL" id="FNST01000002">
    <property type="protein sequence ID" value="SED43426.1"/>
    <property type="molecule type" value="Genomic_DNA"/>
</dbReference>
<evidence type="ECO:0000256" key="1">
    <source>
        <dbReference type="SAM" id="MobiDB-lite"/>
    </source>
</evidence>
<keyword evidence="4" id="KW-0645">Protease</keyword>
<feature type="compositionally biased region" description="Low complexity" evidence="1">
    <location>
        <begin position="156"/>
        <end position="173"/>
    </location>
</feature>
<gene>
    <name evidence="4" type="ORF">SAMN04490356_8430</name>
</gene>
<dbReference type="SUPFAM" id="SSF81923">
    <property type="entry name" value="Double Clp-N motif"/>
    <property type="match status" value="1"/>
</dbReference>
<accession>A0A1H5ALY7</accession>
<organism evidence="4 5">
    <name type="scientific">Streptomyces melanosporofaciens</name>
    <dbReference type="NCBI Taxonomy" id="67327"/>
    <lineage>
        <taxon>Bacteria</taxon>
        <taxon>Bacillati</taxon>
        <taxon>Actinomycetota</taxon>
        <taxon>Actinomycetes</taxon>
        <taxon>Kitasatosporales</taxon>
        <taxon>Streptomycetaceae</taxon>
        <taxon>Streptomyces</taxon>
        <taxon>Streptomyces violaceusniger group</taxon>
    </lineage>
</organism>
<dbReference type="RefSeq" id="WP_093468914.1">
    <property type="nucleotide sequence ID" value="NZ_FNST01000002.1"/>
</dbReference>
<dbReference type="GO" id="GO:0004180">
    <property type="term" value="F:carboxypeptidase activity"/>
    <property type="evidence" value="ECO:0007669"/>
    <property type="project" value="UniProtKB-KW"/>
</dbReference>
<keyword evidence="4" id="KW-0121">Carboxypeptidase</keyword>
<dbReference type="InterPro" id="IPR012338">
    <property type="entry name" value="Beta-lactam/transpept-like"/>
</dbReference>
<evidence type="ECO:0000259" key="2">
    <source>
        <dbReference type="Pfam" id="PF00144"/>
    </source>
</evidence>
<dbReference type="InterPro" id="IPR036628">
    <property type="entry name" value="Clp_N_dom_sf"/>
</dbReference>
<evidence type="ECO:0000313" key="5">
    <source>
        <dbReference type="Proteomes" id="UP000198609"/>
    </source>
</evidence>
<protein>
    <submittedName>
        <fullName evidence="4">D-alanyl-D-alanine carboxypeptidase</fullName>
    </submittedName>
</protein>
<name>A0A1H5ALY7_STRMJ</name>
<dbReference type="Pfam" id="PF00144">
    <property type="entry name" value="Beta-lactamase"/>
    <property type="match status" value="1"/>
</dbReference>
<sequence>MSAFDKYLHAVIVRATHEAHEDGSATIDAHHLLLSLAADQGSTAQRVLASAGIDHAAVREALDREFEHSLSLIGVSPATYDLPRPSHASRQPKLGGSARLALERSFASARKKDLGSAHLLLGILQAPIGTVPRALALAGIDQTELADRVRQTLGARPDAASAKAAGALSEPAPDSTAEDYQAIQRLLRQAVAQGGLPGILAEVRDGDRQWFGTAGVADTRTGRERSQQDRFRIGSISKTFVATVVLRLAAEGRLSLADTAEQWLPGVVHGHHHDGAGVNIRMLLNHTSGIFNYTDDQEALNRSETHTPESLVRIAVSHPPTFAPGSGWAYSNTNYVLAGMIIERATGRALAEEIAERISRPLGLTGTYLPHGSDPTIHGPHSRHYTKLFRTDPGAPVHDATELDAAMFWAAGGMISTAGDLNRFFGALLGGRILPPDQQHDMFTTVPTRDWISNAAYGLGVSSVTLPCGETVWGMGGALFGSWSYSYGARDGEQMVTANVNGDWCDGGWDDPIGIFTDLLQTKFCRRSGT</sequence>
<dbReference type="InterPro" id="IPR050491">
    <property type="entry name" value="AmpC-like"/>
</dbReference>
<dbReference type="AlphaFoldDB" id="A0A1H5ALY7"/>
<dbReference type="InterPro" id="IPR004176">
    <property type="entry name" value="Clp_R_N"/>
</dbReference>
<dbReference type="Gene3D" id="3.40.710.10">
    <property type="entry name" value="DD-peptidase/beta-lactamase superfamily"/>
    <property type="match status" value="1"/>
</dbReference>
<dbReference type="Gene3D" id="1.10.1780.10">
    <property type="entry name" value="Clp, N-terminal domain"/>
    <property type="match status" value="1"/>
</dbReference>
<dbReference type="Proteomes" id="UP000198609">
    <property type="component" value="Unassembled WGS sequence"/>
</dbReference>
<feature type="region of interest" description="Disordered" evidence="1">
    <location>
        <begin position="156"/>
        <end position="175"/>
    </location>
</feature>
<proteinExistence type="predicted"/>
<feature type="domain" description="Clp R" evidence="3">
    <location>
        <begin position="4"/>
        <end position="68"/>
    </location>
</feature>
<evidence type="ECO:0000259" key="3">
    <source>
        <dbReference type="Pfam" id="PF02861"/>
    </source>
</evidence>